<gene>
    <name evidence="2" type="ORF">SAMN06296036_114162</name>
</gene>
<protein>
    <submittedName>
        <fullName evidence="2">NAD(P)H-dependent FMN reductase</fullName>
    </submittedName>
</protein>
<dbReference type="Proteomes" id="UP000192907">
    <property type="component" value="Unassembled WGS sequence"/>
</dbReference>
<keyword evidence="3" id="KW-1185">Reference proteome</keyword>
<sequence>MKFLLIAATNHKNSINKKLLYFTKGIVSELIPNSEVNTIDLVDYELPLYRQDREQENGIPEKAKRFYQMIGEADAVVIAFAEHNGSYTAVYKNLFDWTSRLNQKVYQDKPTILMAATPGPRGGAGVLGAAEMAGPFFGMDIKGKVSVGKFKDNYDLVTNEIINREIVDQIRSTVVALKKEFEND</sequence>
<accession>A0A1Y6C7Y5</accession>
<name>A0A1Y6C7Y5_9BACT</name>
<dbReference type="PANTHER" id="PTHR30543">
    <property type="entry name" value="CHROMATE REDUCTASE"/>
    <property type="match status" value="1"/>
</dbReference>
<dbReference type="AlphaFoldDB" id="A0A1Y6C7Y5"/>
<dbReference type="Gene3D" id="3.40.50.360">
    <property type="match status" value="1"/>
</dbReference>
<dbReference type="GO" id="GO:0016491">
    <property type="term" value="F:oxidoreductase activity"/>
    <property type="evidence" value="ECO:0007669"/>
    <property type="project" value="InterPro"/>
</dbReference>
<dbReference type="Pfam" id="PF03358">
    <property type="entry name" value="FMN_red"/>
    <property type="match status" value="1"/>
</dbReference>
<evidence type="ECO:0000313" key="3">
    <source>
        <dbReference type="Proteomes" id="UP000192907"/>
    </source>
</evidence>
<dbReference type="SUPFAM" id="SSF52218">
    <property type="entry name" value="Flavoproteins"/>
    <property type="match status" value="1"/>
</dbReference>
<dbReference type="GO" id="GO:0005829">
    <property type="term" value="C:cytosol"/>
    <property type="evidence" value="ECO:0007669"/>
    <property type="project" value="TreeGrafter"/>
</dbReference>
<dbReference type="InterPro" id="IPR005025">
    <property type="entry name" value="FMN_Rdtase-like_dom"/>
</dbReference>
<dbReference type="STRING" id="1513793.SAMN06296036_114162"/>
<feature type="domain" description="NADPH-dependent FMN reductase-like" evidence="1">
    <location>
        <begin position="1"/>
        <end position="139"/>
    </location>
</feature>
<dbReference type="GO" id="GO:0010181">
    <property type="term" value="F:FMN binding"/>
    <property type="evidence" value="ECO:0007669"/>
    <property type="project" value="TreeGrafter"/>
</dbReference>
<dbReference type="InterPro" id="IPR029039">
    <property type="entry name" value="Flavoprotein-like_sf"/>
</dbReference>
<proteinExistence type="predicted"/>
<dbReference type="RefSeq" id="WP_132321307.1">
    <property type="nucleotide sequence ID" value="NZ_FWZT01000014.1"/>
</dbReference>
<dbReference type="PANTHER" id="PTHR30543:SF21">
    <property type="entry name" value="NAD(P)H-DEPENDENT FMN REDUCTASE LOT6"/>
    <property type="match status" value="1"/>
</dbReference>
<organism evidence="2 3">
    <name type="scientific">Pseudobacteriovorax antillogorgiicola</name>
    <dbReference type="NCBI Taxonomy" id="1513793"/>
    <lineage>
        <taxon>Bacteria</taxon>
        <taxon>Pseudomonadati</taxon>
        <taxon>Bdellovibrionota</taxon>
        <taxon>Oligoflexia</taxon>
        <taxon>Oligoflexales</taxon>
        <taxon>Pseudobacteriovoracaceae</taxon>
        <taxon>Pseudobacteriovorax</taxon>
    </lineage>
</organism>
<dbReference type="EMBL" id="FWZT01000014">
    <property type="protein sequence ID" value="SMF47707.1"/>
    <property type="molecule type" value="Genomic_DNA"/>
</dbReference>
<dbReference type="InterPro" id="IPR050712">
    <property type="entry name" value="NAD(P)H-dep_reductase"/>
</dbReference>
<reference evidence="3" key="1">
    <citation type="submission" date="2017-04" db="EMBL/GenBank/DDBJ databases">
        <authorList>
            <person name="Varghese N."/>
            <person name="Submissions S."/>
        </authorList>
    </citation>
    <scope>NUCLEOTIDE SEQUENCE [LARGE SCALE GENOMIC DNA]</scope>
    <source>
        <strain evidence="3">RKEM611</strain>
    </source>
</reference>
<evidence type="ECO:0000259" key="1">
    <source>
        <dbReference type="Pfam" id="PF03358"/>
    </source>
</evidence>
<evidence type="ECO:0000313" key="2">
    <source>
        <dbReference type="EMBL" id="SMF47707.1"/>
    </source>
</evidence>
<dbReference type="OrthoDB" id="5292146at2"/>